<organism evidence="8 9">
    <name type="scientific">Denticeps clupeoides</name>
    <name type="common">denticle herring</name>
    <dbReference type="NCBI Taxonomy" id="299321"/>
    <lineage>
        <taxon>Eukaryota</taxon>
        <taxon>Metazoa</taxon>
        <taxon>Chordata</taxon>
        <taxon>Craniata</taxon>
        <taxon>Vertebrata</taxon>
        <taxon>Euteleostomi</taxon>
        <taxon>Actinopterygii</taxon>
        <taxon>Neopterygii</taxon>
        <taxon>Teleostei</taxon>
        <taxon>Clupei</taxon>
        <taxon>Clupeiformes</taxon>
        <taxon>Denticipitoidei</taxon>
        <taxon>Denticipitidae</taxon>
        <taxon>Denticeps</taxon>
    </lineage>
</organism>
<sequence length="462" mass="54019">MYITRTMALLRIPMRNPPVHEEPKTDVVPFLRTASRSTDCILEPLSFPEQPAASDVAASSERTLPCFLCSHSALLSEKNTLLKHLALEHKVVIADVGLVADFPRYMLYWRTRFSQQPITDFCSVIKTNSEGPAENQENYFLLCDVLPEDRILREQLQQKRLEEVLEQQQRERDDCNFQHVCMFCNEEFSGNRSTLFNHMAKDHSFSVGLPDNIVYCKEFLKTLEEKLDSLQCLYCEKTFRDKTTLKDHMRKKQHRRINAKNNDYDRFYVINYLELGKTWEDVQSEDDHDILEDNDDDWSDWQEHPVCAVCLFCEQQAETMDKMYKHMQNTHGFDFHQLKTDLNLKFYQQVKFVNYIRREIHQCRCYGCQETFSSEADVLQHISDSGHIMNLPKVSVWDQPQYYFPTYENDALLFALSDSDGESESLEHTGNVPVIAEDISNLEAIKHTSVLKQLLKDRSSSS</sequence>
<dbReference type="InterPro" id="IPR036236">
    <property type="entry name" value="Znf_C2H2_sf"/>
</dbReference>
<evidence type="ECO:0000256" key="2">
    <source>
        <dbReference type="ARBA" id="ARBA00022771"/>
    </source>
</evidence>
<dbReference type="PANTHER" id="PTHR13267:SF3">
    <property type="entry name" value="ZINC FINGER PROTEIN 277"/>
    <property type="match status" value="1"/>
</dbReference>
<accession>A0AAY4DWW8</accession>
<dbReference type="SUPFAM" id="SSF57667">
    <property type="entry name" value="beta-beta-alpha zinc fingers"/>
    <property type="match status" value="2"/>
</dbReference>
<dbReference type="InterPro" id="IPR041661">
    <property type="entry name" value="ZN622/Rei1/Reh1_Znf-C2H2"/>
</dbReference>
<evidence type="ECO:0000313" key="8">
    <source>
        <dbReference type="Ensembl" id="ENSDCDP00010049780.1"/>
    </source>
</evidence>
<dbReference type="AlphaFoldDB" id="A0AAY4DWW8"/>
<dbReference type="PROSITE" id="PS00028">
    <property type="entry name" value="ZINC_FINGER_C2H2_1"/>
    <property type="match status" value="2"/>
</dbReference>
<evidence type="ECO:0000256" key="4">
    <source>
        <dbReference type="ARBA" id="ARBA00034119"/>
    </source>
</evidence>
<keyword evidence="1" id="KW-0479">Metal-binding</keyword>
<dbReference type="GO" id="GO:0008270">
    <property type="term" value="F:zinc ion binding"/>
    <property type="evidence" value="ECO:0007669"/>
    <property type="project" value="UniProtKB-KW"/>
</dbReference>
<keyword evidence="3" id="KW-0862">Zinc</keyword>
<evidence type="ECO:0000256" key="1">
    <source>
        <dbReference type="ARBA" id="ARBA00022723"/>
    </source>
</evidence>
<reference evidence="8" key="2">
    <citation type="submission" date="2025-08" db="UniProtKB">
        <authorList>
            <consortium name="Ensembl"/>
        </authorList>
    </citation>
    <scope>IDENTIFICATION</scope>
</reference>
<evidence type="ECO:0000313" key="9">
    <source>
        <dbReference type="Proteomes" id="UP000694580"/>
    </source>
</evidence>
<evidence type="ECO:0000256" key="5">
    <source>
        <dbReference type="PROSITE-ProRule" id="PRU00042"/>
    </source>
</evidence>
<dbReference type="Pfam" id="PF12756">
    <property type="entry name" value="zf-C2H2_2"/>
    <property type="match status" value="2"/>
</dbReference>
<dbReference type="InterPro" id="IPR013087">
    <property type="entry name" value="Znf_C2H2_type"/>
</dbReference>
<feature type="coiled-coil region" evidence="6">
    <location>
        <begin position="151"/>
        <end position="178"/>
    </location>
</feature>
<dbReference type="Ensembl" id="ENSDCDT00010060190.1">
    <property type="protein sequence ID" value="ENSDCDP00010049780.1"/>
    <property type="gene ID" value="ENSDCDG00010029673.1"/>
</dbReference>
<feature type="domain" description="C2H2-type" evidence="7">
    <location>
        <begin position="230"/>
        <end position="259"/>
    </location>
</feature>
<dbReference type="GeneTree" id="ENSGT00390000010852"/>
<dbReference type="InterPro" id="IPR040048">
    <property type="entry name" value="ZNF277"/>
</dbReference>
<keyword evidence="6" id="KW-0175">Coiled coil</keyword>
<name>A0AAY4DWW8_9TELE</name>
<keyword evidence="9" id="KW-1185">Reference proteome</keyword>
<reference evidence="8 9" key="1">
    <citation type="submission" date="2020-06" db="EMBL/GenBank/DDBJ databases">
        <authorList>
            <consortium name="Wellcome Sanger Institute Data Sharing"/>
        </authorList>
    </citation>
    <scope>NUCLEOTIDE SEQUENCE [LARGE SCALE GENOMIC DNA]</scope>
</reference>
<dbReference type="PANTHER" id="PTHR13267">
    <property type="entry name" value="ZINC FINGER PROTEIN 277"/>
    <property type="match status" value="1"/>
</dbReference>
<gene>
    <name evidence="8" type="primary">ZNF277</name>
</gene>
<dbReference type="SMART" id="SM00355">
    <property type="entry name" value="ZnF_C2H2"/>
    <property type="match status" value="5"/>
</dbReference>
<comment type="similarity">
    <text evidence="4">Belongs to the ZNF277 family.</text>
</comment>
<dbReference type="Gene3D" id="3.30.160.60">
    <property type="entry name" value="Classic Zinc Finger"/>
    <property type="match status" value="1"/>
</dbReference>
<evidence type="ECO:0000256" key="3">
    <source>
        <dbReference type="ARBA" id="ARBA00022833"/>
    </source>
</evidence>
<evidence type="ECO:0000259" key="7">
    <source>
        <dbReference type="PROSITE" id="PS50157"/>
    </source>
</evidence>
<proteinExistence type="inferred from homology"/>
<keyword evidence="2 5" id="KW-0863">Zinc-finger</keyword>
<reference evidence="8" key="3">
    <citation type="submission" date="2025-09" db="UniProtKB">
        <authorList>
            <consortium name="Ensembl"/>
        </authorList>
    </citation>
    <scope>IDENTIFICATION</scope>
</reference>
<dbReference type="PROSITE" id="PS50157">
    <property type="entry name" value="ZINC_FINGER_C2H2_2"/>
    <property type="match status" value="1"/>
</dbReference>
<evidence type="ECO:0000256" key="6">
    <source>
        <dbReference type="SAM" id="Coils"/>
    </source>
</evidence>
<dbReference type="Proteomes" id="UP000694580">
    <property type="component" value="Chromosome 17"/>
</dbReference>
<protein>
    <recommendedName>
        <fullName evidence="7">C2H2-type domain-containing protein</fullName>
    </recommendedName>
</protein>